<evidence type="ECO:0000313" key="5">
    <source>
        <dbReference type="Proteomes" id="UP001595859"/>
    </source>
</evidence>
<comment type="caution">
    <text evidence="4">The sequence shown here is derived from an EMBL/GenBank/DDBJ whole genome shotgun (WGS) entry which is preliminary data.</text>
</comment>
<proteinExistence type="predicted"/>
<protein>
    <recommendedName>
        <fullName evidence="6">PPE family protein</fullName>
    </recommendedName>
</protein>
<dbReference type="InterPro" id="IPR038332">
    <property type="entry name" value="PPE_sf"/>
</dbReference>
<dbReference type="EMBL" id="JBHSIS010000003">
    <property type="protein sequence ID" value="MFC4853274.1"/>
    <property type="molecule type" value="Genomic_DNA"/>
</dbReference>
<evidence type="ECO:0000256" key="1">
    <source>
        <dbReference type="SAM" id="Coils"/>
    </source>
</evidence>
<dbReference type="SUPFAM" id="SSF140453">
    <property type="entry name" value="EsxAB dimer-like"/>
    <property type="match status" value="1"/>
</dbReference>
<feature type="transmembrane region" description="Helical" evidence="3">
    <location>
        <begin position="161"/>
        <end position="188"/>
    </location>
</feature>
<keyword evidence="5" id="KW-1185">Reference proteome</keyword>
<accession>A0ABV9RWL4</accession>
<evidence type="ECO:0000256" key="3">
    <source>
        <dbReference type="SAM" id="Phobius"/>
    </source>
</evidence>
<evidence type="ECO:0000256" key="2">
    <source>
        <dbReference type="SAM" id="MobiDB-lite"/>
    </source>
</evidence>
<dbReference type="Gene3D" id="1.20.1260.20">
    <property type="entry name" value="PPE superfamily"/>
    <property type="match status" value="1"/>
</dbReference>
<feature type="compositionally biased region" description="Basic and acidic residues" evidence="2">
    <location>
        <begin position="391"/>
        <end position="400"/>
    </location>
</feature>
<reference evidence="5" key="1">
    <citation type="journal article" date="2019" name="Int. J. Syst. Evol. Microbiol.">
        <title>The Global Catalogue of Microorganisms (GCM) 10K type strain sequencing project: providing services to taxonomists for standard genome sequencing and annotation.</title>
        <authorList>
            <consortium name="The Broad Institute Genomics Platform"/>
            <consortium name="The Broad Institute Genome Sequencing Center for Infectious Disease"/>
            <person name="Wu L."/>
            <person name="Ma J."/>
        </authorList>
    </citation>
    <scope>NUCLEOTIDE SEQUENCE [LARGE SCALE GENOMIC DNA]</scope>
    <source>
        <strain evidence="5">ZS-22-S1</strain>
    </source>
</reference>
<name>A0ABV9RWL4_9PSEU</name>
<evidence type="ECO:0008006" key="6">
    <source>
        <dbReference type="Google" id="ProtNLM"/>
    </source>
</evidence>
<feature type="region of interest" description="Disordered" evidence="2">
    <location>
        <begin position="363"/>
        <end position="425"/>
    </location>
</feature>
<dbReference type="Proteomes" id="UP001595859">
    <property type="component" value="Unassembled WGS sequence"/>
</dbReference>
<feature type="coiled-coil region" evidence="1">
    <location>
        <begin position="3"/>
        <end position="34"/>
    </location>
</feature>
<dbReference type="InterPro" id="IPR036689">
    <property type="entry name" value="ESAT-6-like_sf"/>
</dbReference>
<feature type="region of interest" description="Disordered" evidence="2">
    <location>
        <begin position="216"/>
        <end position="249"/>
    </location>
</feature>
<dbReference type="RefSeq" id="WP_378055245.1">
    <property type="nucleotide sequence ID" value="NZ_JBHSIS010000003.1"/>
</dbReference>
<keyword evidence="3" id="KW-1133">Transmembrane helix</keyword>
<keyword evidence="3" id="KW-0812">Transmembrane</keyword>
<sequence>MGFEQILQQVAEARRRAQEAAQHARDERRRRREENDLWVSGGVNWNGFGLESLIRMVAERSSPAQLNALAGEWSRHGTAVSKASEDLSRSLNKLMQYWTGAAADDAVRKVTTNARWIGELGETAQRMSGPIMDASGALRSAQDTMPGMPKNSWLATAGGGAAAGFAIAGPIGAAFGAAIGGIASAFGFGSKKKKMKRKAVQTMQRYEGALLGIDQTTPQFGAPSDGTNPGGGALPNPDDGIGRPGGPPVPPGVGGVFQPRPTPVDNVSVTAPAFAGAPEGRWQSLTGLTPGGGGLPGTGGGAGGGFGTPFGAVPGMASGRGAGAMGPYAGGRGGAAGGRGAGGRGGVGRGAAAGFPGGMGAGGRGDRDYRGRGRFSKTGALGMGGGGAGGRRAEDEENREHRRRVPIEEDPFSSDLKAAPPVIGL</sequence>
<keyword evidence="1" id="KW-0175">Coiled coil</keyword>
<evidence type="ECO:0000313" key="4">
    <source>
        <dbReference type="EMBL" id="MFC4853274.1"/>
    </source>
</evidence>
<feature type="compositionally biased region" description="Gly residues" evidence="2">
    <location>
        <begin position="381"/>
        <end position="390"/>
    </location>
</feature>
<gene>
    <name evidence="4" type="ORF">ACFPCV_07150</name>
</gene>
<keyword evidence="3" id="KW-0472">Membrane</keyword>
<organism evidence="4 5">
    <name type="scientific">Actinophytocola glycyrrhizae</name>
    <dbReference type="NCBI Taxonomy" id="2044873"/>
    <lineage>
        <taxon>Bacteria</taxon>
        <taxon>Bacillati</taxon>
        <taxon>Actinomycetota</taxon>
        <taxon>Actinomycetes</taxon>
        <taxon>Pseudonocardiales</taxon>
        <taxon>Pseudonocardiaceae</taxon>
    </lineage>
</organism>